<protein>
    <submittedName>
        <fullName evidence="2">Putative stretch regulated skeletal muscle protein-like protein</fullName>
    </submittedName>
</protein>
<keyword evidence="3" id="KW-1185">Reference proteome</keyword>
<dbReference type="Proteomes" id="UP000288716">
    <property type="component" value="Unassembled WGS sequence"/>
</dbReference>
<keyword evidence="1" id="KW-0812">Transmembrane</keyword>
<sequence>MAGDSGVDESQFTGLSKYFNSYTTRGRSNWAMATLSVTGCVIAYFTLFRKKATVETTVHEDVDAKSPKKKK</sequence>
<keyword evidence="1" id="KW-0472">Membrane</keyword>
<organism evidence="2 3">
    <name type="scientific">Leptotrombidium deliense</name>
    <dbReference type="NCBI Taxonomy" id="299467"/>
    <lineage>
        <taxon>Eukaryota</taxon>
        <taxon>Metazoa</taxon>
        <taxon>Ecdysozoa</taxon>
        <taxon>Arthropoda</taxon>
        <taxon>Chelicerata</taxon>
        <taxon>Arachnida</taxon>
        <taxon>Acari</taxon>
        <taxon>Acariformes</taxon>
        <taxon>Trombidiformes</taxon>
        <taxon>Prostigmata</taxon>
        <taxon>Anystina</taxon>
        <taxon>Parasitengona</taxon>
        <taxon>Trombiculoidea</taxon>
        <taxon>Trombiculidae</taxon>
        <taxon>Leptotrombidium</taxon>
    </lineage>
</organism>
<gene>
    <name evidence="2" type="ORF">B4U80_09851</name>
</gene>
<reference evidence="2 3" key="1">
    <citation type="journal article" date="2018" name="Gigascience">
        <title>Genomes of trombidid mites reveal novel predicted allergens and laterally-transferred genes associated with secondary metabolism.</title>
        <authorList>
            <person name="Dong X."/>
            <person name="Chaisiri K."/>
            <person name="Xia D."/>
            <person name="Armstrong S.D."/>
            <person name="Fang Y."/>
            <person name="Donnelly M.J."/>
            <person name="Kadowaki T."/>
            <person name="McGarry J.W."/>
            <person name="Darby A.C."/>
            <person name="Makepeace B.L."/>
        </authorList>
    </citation>
    <scope>NUCLEOTIDE SEQUENCE [LARGE SCALE GENOMIC DNA]</scope>
    <source>
        <strain evidence="2">UoL-UT</strain>
    </source>
</reference>
<dbReference type="VEuPathDB" id="VectorBase:LDEU008180"/>
<evidence type="ECO:0000313" key="3">
    <source>
        <dbReference type="Proteomes" id="UP000288716"/>
    </source>
</evidence>
<dbReference type="Pfam" id="PF14960">
    <property type="entry name" value="ATP_synth_reg"/>
    <property type="match status" value="1"/>
</dbReference>
<keyword evidence="1" id="KW-1133">Transmembrane helix</keyword>
<evidence type="ECO:0000313" key="2">
    <source>
        <dbReference type="EMBL" id="RWS23860.1"/>
    </source>
</evidence>
<accession>A0A443S8K6</accession>
<dbReference type="InterPro" id="IPR009125">
    <property type="entry name" value="ATPMK"/>
</dbReference>
<proteinExistence type="predicted"/>
<feature type="transmembrane region" description="Helical" evidence="1">
    <location>
        <begin position="30"/>
        <end position="48"/>
    </location>
</feature>
<comment type="caution">
    <text evidence="2">The sequence shown here is derived from an EMBL/GenBank/DDBJ whole genome shotgun (WGS) entry which is preliminary data.</text>
</comment>
<evidence type="ECO:0000256" key="1">
    <source>
        <dbReference type="SAM" id="Phobius"/>
    </source>
</evidence>
<dbReference type="PRINTS" id="PR01821">
    <property type="entry name" value="DAPIT"/>
</dbReference>
<dbReference type="EMBL" id="NCKV01005763">
    <property type="protein sequence ID" value="RWS23860.1"/>
    <property type="molecule type" value="Genomic_DNA"/>
</dbReference>
<name>A0A443S8K6_9ACAR</name>
<dbReference type="AlphaFoldDB" id="A0A443S8K6"/>
<dbReference type="OrthoDB" id="9435504at2759"/>